<dbReference type="InterPro" id="IPR006314">
    <property type="entry name" value="Dyp_peroxidase"/>
</dbReference>
<dbReference type="GO" id="GO:0020037">
    <property type="term" value="F:heme binding"/>
    <property type="evidence" value="ECO:0007669"/>
    <property type="project" value="InterPro"/>
</dbReference>
<evidence type="ECO:0000256" key="5">
    <source>
        <dbReference type="ARBA" id="ARBA00023004"/>
    </source>
</evidence>
<keyword evidence="5" id="KW-0408">Iron</keyword>
<keyword evidence="3" id="KW-0479">Metal-binding</keyword>
<dbReference type="GO" id="GO:0005829">
    <property type="term" value="C:cytosol"/>
    <property type="evidence" value="ECO:0007669"/>
    <property type="project" value="TreeGrafter"/>
</dbReference>
<evidence type="ECO:0000256" key="6">
    <source>
        <dbReference type="ARBA" id="ARBA00025737"/>
    </source>
</evidence>
<reference evidence="8" key="1">
    <citation type="submission" date="2023-06" db="EMBL/GenBank/DDBJ databases">
        <title>Identification of two novel mycobacterium reveal diversities and complexities of Mycobacterium gordonae clade.</title>
        <authorList>
            <person name="Matsumoto Y."/>
            <person name="Nakamura S."/>
            <person name="Motooka D."/>
            <person name="Fukushima K."/>
        </authorList>
    </citation>
    <scope>NUCLEOTIDE SEQUENCE</scope>
    <source>
        <strain evidence="8">TY812</strain>
    </source>
</reference>
<comment type="caution">
    <text evidence="8">The sequence shown here is derived from an EMBL/GenBank/DDBJ whole genome shotgun (WGS) entry which is preliminary data.</text>
</comment>
<evidence type="ECO:0000256" key="2">
    <source>
        <dbReference type="ARBA" id="ARBA00022559"/>
    </source>
</evidence>
<dbReference type="InterPro" id="IPR049509">
    <property type="entry name" value="DyP_N"/>
</dbReference>
<dbReference type="EMBL" id="JAUFSA010000001">
    <property type="protein sequence ID" value="MDP7734312.1"/>
    <property type="molecule type" value="Genomic_DNA"/>
</dbReference>
<accession>A0A4R5WS96</accession>
<dbReference type="InterPro" id="IPR011008">
    <property type="entry name" value="Dimeric_a/b-barrel"/>
</dbReference>
<evidence type="ECO:0000259" key="7">
    <source>
        <dbReference type="Pfam" id="PF21105"/>
    </source>
</evidence>
<organism evidence="8 9">
    <name type="scientific">Mycobacterium paragordonae</name>
    <dbReference type="NCBI Taxonomy" id="1389713"/>
    <lineage>
        <taxon>Bacteria</taxon>
        <taxon>Bacillati</taxon>
        <taxon>Actinomycetota</taxon>
        <taxon>Actinomycetes</taxon>
        <taxon>Mycobacteriales</taxon>
        <taxon>Mycobacteriaceae</taxon>
        <taxon>Mycobacterium</taxon>
    </lineage>
</organism>
<evidence type="ECO:0000313" key="9">
    <source>
        <dbReference type="Proteomes" id="UP001229081"/>
    </source>
</evidence>
<sequence length="447" mass="49648">MTRISGELEFGDIQHILLTRTPAITGRYEFLTFDTPAGGRAWLTELLDKVQSAADVRQTMDSSDRWVTLAFTWHGLRALGVPEYCLATFPDAFREGMASRAAILGDTGAAAPEHWLGGLAGDDLHAIAILFSRTEEQYRQSIANHDALLARTDGVRSLSHLDLNATPPFNYAHDHFGFRDRLSQPVIKGSGEEPTPGSGDPLEPGEFILGYRDENGPVAGLPQPDVLSRNGSYMAYRRLEEHVGLFRDYLEMHAETAEGQELLAAKFMGRWRSGAPLVLTPDRDDPELGADPMRNNDFNYQEMDPFGYACPLGSHARRLNPRDTAHYMNRRRMIRRGATYGPALPEAMPDDGVERGIAAFIICADLVRQFEFAQNVWINDKTFKELGNEHDPIAGTQDGTLDFTVPKRPIRKVYKGIPAFTTLRGGAYFFLPGISGLRYLATLGETS</sequence>
<dbReference type="GO" id="GO:0004601">
    <property type="term" value="F:peroxidase activity"/>
    <property type="evidence" value="ECO:0007669"/>
    <property type="project" value="UniProtKB-KW"/>
</dbReference>
<keyword evidence="2 8" id="KW-0575">Peroxidase</keyword>
<proteinExistence type="inferred from homology"/>
<keyword evidence="4" id="KW-0560">Oxidoreductase</keyword>
<gene>
    <name evidence="8" type="ORF">QXL92_06070</name>
</gene>
<dbReference type="SUPFAM" id="SSF54909">
    <property type="entry name" value="Dimeric alpha+beta barrel"/>
    <property type="match status" value="1"/>
</dbReference>
<evidence type="ECO:0000256" key="3">
    <source>
        <dbReference type="ARBA" id="ARBA00022723"/>
    </source>
</evidence>
<dbReference type="PANTHER" id="PTHR30521:SF5">
    <property type="entry name" value="BLR4509 PROTEIN"/>
    <property type="match status" value="1"/>
</dbReference>
<dbReference type="PROSITE" id="PS51404">
    <property type="entry name" value="DYP_PEROXIDASE"/>
    <property type="match status" value="1"/>
</dbReference>
<dbReference type="Proteomes" id="UP001229081">
    <property type="component" value="Unassembled WGS sequence"/>
</dbReference>
<dbReference type="GO" id="GO:0046872">
    <property type="term" value="F:metal ion binding"/>
    <property type="evidence" value="ECO:0007669"/>
    <property type="project" value="UniProtKB-KW"/>
</dbReference>
<protein>
    <submittedName>
        <fullName evidence="8">Peroxidase</fullName>
    </submittedName>
</protein>
<dbReference type="AlphaFoldDB" id="A0A4R5WS96"/>
<dbReference type="Pfam" id="PF21105">
    <property type="entry name" value="DyP_N"/>
    <property type="match status" value="1"/>
</dbReference>
<dbReference type="PANTHER" id="PTHR30521">
    <property type="entry name" value="DEFERROCHELATASE/PEROXIDASE"/>
    <property type="match status" value="1"/>
</dbReference>
<evidence type="ECO:0000313" key="8">
    <source>
        <dbReference type="EMBL" id="MDP7734312.1"/>
    </source>
</evidence>
<name>A0A4R5WS96_9MYCO</name>
<comment type="cofactor">
    <cofactor evidence="1">
        <name>heme b</name>
        <dbReference type="ChEBI" id="CHEBI:60344"/>
    </cofactor>
</comment>
<evidence type="ECO:0000256" key="4">
    <source>
        <dbReference type="ARBA" id="ARBA00023002"/>
    </source>
</evidence>
<comment type="similarity">
    <text evidence="6">Belongs to the DyP-type peroxidase family.</text>
</comment>
<evidence type="ECO:0000256" key="1">
    <source>
        <dbReference type="ARBA" id="ARBA00001970"/>
    </source>
</evidence>
<feature type="domain" description="DyP dimeric alpha+beta barrel" evidence="7">
    <location>
        <begin position="53"/>
        <end position="147"/>
    </location>
</feature>
<dbReference type="RefSeq" id="WP_065043673.1">
    <property type="nucleotide sequence ID" value="NZ_JAUFSA010000001.1"/>
</dbReference>